<evidence type="ECO:0000256" key="13">
    <source>
        <dbReference type="SAM" id="MobiDB-lite"/>
    </source>
</evidence>
<keyword evidence="6" id="KW-0811">Translocation</keyword>
<keyword evidence="3" id="KW-0813">Transport</keyword>
<dbReference type="GO" id="GO:0005543">
    <property type="term" value="F:phospholipid binding"/>
    <property type="evidence" value="ECO:0007669"/>
    <property type="project" value="TreeGrafter"/>
</dbReference>
<proteinExistence type="inferred from homology"/>
<evidence type="ECO:0000256" key="2">
    <source>
        <dbReference type="ARBA" id="ARBA00011056"/>
    </source>
</evidence>
<dbReference type="RefSeq" id="XP_011301713.1">
    <property type="nucleotide sequence ID" value="XM_011303411.1"/>
</dbReference>
<evidence type="ECO:0000256" key="5">
    <source>
        <dbReference type="ARBA" id="ARBA00022927"/>
    </source>
</evidence>
<keyword evidence="5" id="KW-0653">Protein transport</keyword>
<comment type="similarity">
    <text evidence="2">Belongs to the GLE1 family.</text>
</comment>
<dbReference type="GeneID" id="105265730"/>
<evidence type="ECO:0000256" key="1">
    <source>
        <dbReference type="ARBA" id="ARBA00004567"/>
    </source>
</evidence>
<evidence type="ECO:0000256" key="8">
    <source>
        <dbReference type="ARBA" id="ARBA00023242"/>
    </source>
</evidence>
<dbReference type="Gene3D" id="1.25.40.510">
    <property type="entry name" value="GLE1-like"/>
    <property type="match status" value="1"/>
</dbReference>
<dbReference type="CTD" id="2733"/>
<sequence length="674" mass="75875">MGDLSVDFDALRLSVFTKAIKISSSVDRVTLGPDSTSPPRSPVEISSENNRNSTNISPPRPTKSPGSKQKPGITFSIEKIRHENEVLRREEVLKAVDKRKKDMEAFLQRLQREKESMRVELAARREREMEAEKAKQDAEERRFAQQDELRRRHEAQLQAQRFQERQERMAKEANEHRRLKEHEECLQKIVGCRARFTENYTDIARIMTSMKNKNAIASIVGPFTSRLKEFSVRIDGLIEGGKAGGLTSNDVAAAEKVLREADEVFVACREEVNRINEEWARQEQEALMQSSGGHGGPGGSCGDPGENSGSTGETPVGSGGQGGTLERHSDGVDGGHLEKSPESLDSNRAQGRVERVESVESVPEGKGLDATVDVKAIQVYLNSKNFVERYQETFKGLDQVDPDWRHRKDCQRKLNILIKRISFGGIPLSEVFKKFLESFQGKGAMEMAFAMNLVAETIVDEVEGYAEQKFRRIYALAAIVVALWSQYADFGNLVLSYLHIKCPYTVPVVMPRFQGQSDEDFWSSRGYTYPDGTREDEALFFKRMEKLMRFYAAIITTKLPKGVIPCHPHGLGNAWTWLATILNTQPRADAIEIYPKLIKVFLEATGHSMLLCYPNQFKKMLRVLAQDYYSLLVQHSGDSNFAISPLKDFLTDVIGKGVIAPPEGQLSGNFWWGT</sequence>
<evidence type="ECO:0000256" key="6">
    <source>
        <dbReference type="ARBA" id="ARBA00023010"/>
    </source>
</evidence>
<evidence type="ECO:0000256" key="10">
    <source>
        <dbReference type="ARBA" id="ARBA00026227"/>
    </source>
</evidence>
<evidence type="ECO:0000256" key="3">
    <source>
        <dbReference type="ARBA" id="ARBA00022448"/>
    </source>
</evidence>
<gene>
    <name evidence="14" type="primary">GLE1</name>
    <name evidence="16 17" type="synonym">LOC105265730</name>
    <name evidence="14" type="ORF">g.53742</name>
</gene>
<keyword evidence="15" id="KW-1185">Reference proteome</keyword>
<dbReference type="EMBL" id="GBYB01008505">
    <property type="protein sequence ID" value="JAG78272.1"/>
    <property type="molecule type" value="Transcribed_RNA"/>
</dbReference>
<dbReference type="PANTHER" id="PTHR12960">
    <property type="entry name" value="GLE-1-RELATED"/>
    <property type="match status" value="1"/>
</dbReference>
<accession>A0A9R1TZJ0</accession>
<feature type="compositionally biased region" description="Basic and acidic residues" evidence="13">
    <location>
        <begin position="325"/>
        <end position="342"/>
    </location>
</feature>
<dbReference type="InterPro" id="IPR038506">
    <property type="entry name" value="GLE1-like_sf"/>
</dbReference>
<reference evidence="14" key="1">
    <citation type="submission" date="2015-01" db="EMBL/GenBank/DDBJ databases">
        <title>Transcriptome Assembly of Fopius arisanus.</title>
        <authorList>
            <person name="Geib S."/>
        </authorList>
    </citation>
    <scope>NUCLEOTIDE SEQUENCE</scope>
</reference>
<dbReference type="GO" id="GO:0015031">
    <property type="term" value="P:protein transport"/>
    <property type="evidence" value="ECO:0007669"/>
    <property type="project" value="UniProtKB-KW"/>
</dbReference>
<keyword evidence="7" id="KW-0906">Nuclear pore complex</keyword>
<comment type="subcellular location">
    <subcellularLocation>
        <location evidence="1">Nucleus</location>
        <location evidence="1">Nuclear pore complex</location>
    </subcellularLocation>
</comment>
<comment type="function">
    <text evidence="9">Required for the export of mRNAs containing poly(A) tails from the nucleus into the cytoplasm. May be involved in the terminal step of the mRNA transport through the nuclear pore complex (NPC).</text>
</comment>
<dbReference type="KEGG" id="fas:105265730"/>
<reference evidence="16 17" key="2">
    <citation type="submission" date="2025-04" db="UniProtKB">
        <authorList>
            <consortium name="RefSeq"/>
        </authorList>
    </citation>
    <scope>IDENTIFICATION</scope>
    <source>
        <strain evidence="16 17">USDA-PBARC FA_bdor</strain>
        <tissue evidence="16 17">Whole organism</tissue>
    </source>
</reference>
<evidence type="ECO:0000256" key="12">
    <source>
        <dbReference type="ARBA" id="ARBA00030897"/>
    </source>
</evidence>
<protein>
    <recommendedName>
        <fullName evidence="10">mRNA export factor GLE1</fullName>
    </recommendedName>
    <alternativeName>
        <fullName evidence="12">GLE1 RNA export mediator</fullName>
    </alternativeName>
    <alternativeName>
        <fullName evidence="11">Nucleoporin GLE1</fullName>
    </alternativeName>
</protein>
<keyword evidence="4" id="KW-0509">mRNA transport</keyword>
<dbReference type="GO" id="GO:0000822">
    <property type="term" value="F:inositol hexakisphosphate binding"/>
    <property type="evidence" value="ECO:0007669"/>
    <property type="project" value="TreeGrafter"/>
</dbReference>
<evidence type="ECO:0000256" key="4">
    <source>
        <dbReference type="ARBA" id="ARBA00022816"/>
    </source>
</evidence>
<feature type="region of interest" description="Disordered" evidence="13">
    <location>
        <begin position="28"/>
        <end position="72"/>
    </location>
</feature>
<dbReference type="InterPro" id="IPR012476">
    <property type="entry name" value="GLE1"/>
</dbReference>
<accession>A0A9R1T383</accession>
<dbReference type="GO" id="GO:0031369">
    <property type="term" value="F:translation initiation factor binding"/>
    <property type="evidence" value="ECO:0007669"/>
    <property type="project" value="TreeGrafter"/>
</dbReference>
<evidence type="ECO:0000313" key="15">
    <source>
        <dbReference type="Proteomes" id="UP000694866"/>
    </source>
</evidence>
<evidence type="ECO:0000313" key="17">
    <source>
        <dbReference type="RefSeq" id="XP_011301722.1"/>
    </source>
</evidence>
<feature type="compositionally biased region" description="Polar residues" evidence="13">
    <location>
        <begin position="28"/>
        <end position="57"/>
    </location>
</feature>
<evidence type="ECO:0000256" key="9">
    <source>
        <dbReference type="ARBA" id="ARBA00024680"/>
    </source>
</evidence>
<dbReference type="GO" id="GO:0044614">
    <property type="term" value="C:nuclear pore cytoplasmic filaments"/>
    <property type="evidence" value="ECO:0007669"/>
    <property type="project" value="TreeGrafter"/>
</dbReference>
<keyword evidence="8" id="KW-0539">Nucleus</keyword>
<dbReference type="GO" id="GO:0016973">
    <property type="term" value="P:poly(A)+ mRNA export from nucleus"/>
    <property type="evidence" value="ECO:0007669"/>
    <property type="project" value="InterPro"/>
</dbReference>
<dbReference type="GO" id="GO:0005737">
    <property type="term" value="C:cytoplasm"/>
    <property type="evidence" value="ECO:0007669"/>
    <property type="project" value="TreeGrafter"/>
</dbReference>
<feature type="compositionally biased region" description="Gly residues" evidence="13">
    <location>
        <begin position="292"/>
        <end position="302"/>
    </location>
</feature>
<dbReference type="Proteomes" id="UP000694866">
    <property type="component" value="Unplaced"/>
</dbReference>
<evidence type="ECO:0000256" key="11">
    <source>
        <dbReference type="ARBA" id="ARBA00029983"/>
    </source>
</evidence>
<accession>A0A0C9RJY2</accession>
<feature type="region of interest" description="Disordered" evidence="13">
    <location>
        <begin position="131"/>
        <end position="151"/>
    </location>
</feature>
<dbReference type="AlphaFoldDB" id="A0A0C9RJY2"/>
<dbReference type="PANTHER" id="PTHR12960:SF0">
    <property type="entry name" value="MRNA EXPORT FACTOR GLE1"/>
    <property type="match status" value="1"/>
</dbReference>
<dbReference type="OrthoDB" id="420884at2759"/>
<evidence type="ECO:0000313" key="16">
    <source>
        <dbReference type="RefSeq" id="XP_011301713.1"/>
    </source>
</evidence>
<feature type="region of interest" description="Disordered" evidence="13">
    <location>
        <begin position="284"/>
        <end position="360"/>
    </location>
</feature>
<evidence type="ECO:0000256" key="7">
    <source>
        <dbReference type="ARBA" id="ARBA00023132"/>
    </source>
</evidence>
<name>A0A0C9RJY2_9HYME</name>
<dbReference type="RefSeq" id="XP_011301722.1">
    <property type="nucleotide sequence ID" value="XM_011303420.1"/>
</dbReference>
<dbReference type="Pfam" id="PF07817">
    <property type="entry name" value="GLE1"/>
    <property type="match status" value="1"/>
</dbReference>
<evidence type="ECO:0000313" key="14">
    <source>
        <dbReference type="EMBL" id="JAG78272.1"/>
    </source>
</evidence>
<organism evidence="14">
    <name type="scientific">Fopius arisanus</name>
    <dbReference type="NCBI Taxonomy" id="64838"/>
    <lineage>
        <taxon>Eukaryota</taxon>
        <taxon>Metazoa</taxon>
        <taxon>Ecdysozoa</taxon>
        <taxon>Arthropoda</taxon>
        <taxon>Hexapoda</taxon>
        <taxon>Insecta</taxon>
        <taxon>Pterygota</taxon>
        <taxon>Neoptera</taxon>
        <taxon>Endopterygota</taxon>
        <taxon>Hymenoptera</taxon>
        <taxon>Apocrita</taxon>
        <taxon>Ichneumonoidea</taxon>
        <taxon>Braconidae</taxon>
        <taxon>Opiinae</taxon>
        <taxon>Fopius</taxon>
    </lineage>
</organism>